<reference evidence="2 3" key="1">
    <citation type="submission" date="2017-05" db="EMBL/GenBank/DDBJ databases">
        <authorList>
            <person name="Varghese N."/>
            <person name="Submissions S."/>
        </authorList>
    </citation>
    <scope>NUCLEOTIDE SEQUENCE [LARGE SCALE GENOMIC DNA]</scope>
    <source>
        <strain evidence="2 3">DSM 26001</strain>
    </source>
</reference>
<sequence>MKSKVMQRNSRRFLKIGLLRESSPVLGSTAGVWDQALKGNLATSLQEVRRRVMAVRVQGVTNQPAPAEAPTDVASTVRRRTLARG</sequence>
<evidence type="ECO:0000313" key="3">
    <source>
        <dbReference type="Proteomes" id="UP001158049"/>
    </source>
</evidence>
<keyword evidence="3" id="KW-1185">Reference proteome</keyword>
<protein>
    <submittedName>
        <fullName evidence="2">Uncharacterized protein</fullName>
    </submittedName>
</protein>
<feature type="region of interest" description="Disordered" evidence="1">
    <location>
        <begin position="63"/>
        <end position="85"/>
    </location>
</feature>
<accession>A0ABY1QJ33</accession>
<gene>
    <name evidence="2" type="ORF">SAMN06295970_118102</name>
</gene>
<dbReference type="Proteomes" id="UP001158049">
    <property type="component" value="Unassembled WGS sequence"/>
</dbReference>
<name>A0ABY1QJ33_9BURK</name>
<dbReference type="EMBL" id="FXUL01000018">
    <property type="protein sequence ID" value="SMP72728.1"/>
    <property type="molecule type" value="Genomic_DNA"/>
</dbReference>
<proteinExistence type="predicted"/>
<organism evidence="2 3">
    <name type="scientific">Noviherbaspirillum suwonense</name>
    <dbReference type="NCBI Taxonomy" id="1224511"/>
    <lineage>
        <taxon>Bacteria</taxon>
        <taxon>Pseudomonadati</taxon>
        <taxon>Pseudomonadota</taxon>
        <taxon>Betaproteobacteria</taxon>
        <taxon>Burkholderiales</taxon>
        <taxon>Oxalobacteraceae</taxon>
        <taxon>Noviherbaspirillum</taxon>
    </lineage>
</organism>
<comment type="caution">
    <text evidence="2">The sequence shown here is derived from an EMBL/GenBank/DDBJ whole genome shotgun (WGS) entry which is preliminary data.</text>
</comment>
<evidence type="ECO:0000256" key="1">
    <source>
        <dbReference type="SAM" id="MobiDB-lite"/>
    </source>
</evidence>
<evidence type="ECO:0000313" key="2">
    <source>
        <dbReference type="EMBL" id="SMP72728.1"/>
    </source>
</evidence>
<dbReference type="RefSeq" id="WP_283444153.1">
    <property type="nucleotide sequence ID" value="NZ_FXUL01000018.1"/>
</dbReference>